<evidence type="ECO:0000313" key="6">
    <source>
        <dbReference type="Proteomes" id="UP001597438"/>
    </source>
</evidence>
<evidence type="ECO:0000256" key="3">
    <source>
        <dbReference type="ARBA" id="ARBA00023295"/>
    </source>
</evidence>
<dbReference type="PANTHER" id="PTHR10412">
    <property type="entry name" value="MANNOSYL-OLIGOSACCHARIDE GLUCOSIDASE"/>
    <property type="match status" value="1"/>
</dbReference>
<accession>A0ABW5X233</accession>
<proteinExistence type="inferred from homology"/>
<reference evidence="6" key="1">
    <citation type="journal article" date="2019" name="Int. J. Syst. Evol. Microbiol.">
        <title>The Global Catalogue of Microorganisms (GCM) 10K type strain sequencing project: providing services to taxonomists for standard genome sequencing and annotation.</title>
        <authorList>
            <consortium name="The Broad Institute Genomics Platform"/>
            <consortium name="The Broad Institute Genome Sequencing Center for Infectious Disease"/>
            <person name="Wu L."/>
            <person name="Ma J."/>
        </authorList>
    </citation>
    <scope>NUCLEOTIDE SEQUENCE [LARGE SCALE GENOMIC DNA]</scope>
    <source>
        <strain evidence="6">KCTC 52925</strain>
    </source>
</reference>
<keyword evidence="3" id="KW-0326">Glycosidase</keyword>
<dbReference type="RefSeq" id="WP_251741304.1">
    <property type="nucleotide sequence ID" value="NZ_JBHUOJ010000012.1"/>
</dbReference>
<keyword evidence="2" id="KW-0378">Hydrolase</keyword>
<name>A0ABW5X233_9FLAO</name>
<protein>
    <submittedName>
        <fullName evidence="5">Amylo-alpha-1,6-glucosidase</fullName>
    </submittedName>
</protein>
<evidence type="ECO:0000259" key="4">
    <source>
        <dbReference type="Pfam" id="PF22422"/>
    </source>
</evidence>
<comment type="similarity">
    <text evidence="1">Belongs to the glycosyl hydrolase 63 family.</text>
</comment>
<comment type="caution">
    <text evidence="5">The sequence shown here is derived from an EMBL/GenBank/DDBJ whole genome shotgun (WGS) entry which is preliminary data.</text>
</comment>
<evidence type="ECO:0000313" key="5">
    <source>
        <dbReference type="EMBL" id="MFD2833056.1"/>
    </source>
</evidence>
<organism evidence="5 6">
    <name type="scientific">Christiangramia antarctica</name>
    <dbReference type="NCBI Taxonomy" id="2058158"/>
    <lineage>
        <taxon>Bacteria</taxon>
        <taxon>Pseudomonadati</taxon>
        <taxon>Bacteroidota</taxon>
        <taxon>Flavobacteriia</taxon>
        <taxon>Flavobacteriales</taxon>
        <taxon>Flavobacteriaceae</taxon>
        <taxon>Christiangramia</taxon>
    </lineage>
</organism>
<dbReference type="PANTHER" id="PTHR10412:SF11">
    <property type="entry name" value="MANNOSYL-OLIGOSACCHARIDE GLUCOSIDASE"/>
    <property type="match status" value="1"/>
</dbReference>
<evidence type="ECO:0000256" key="2">
    <source>
        <dbReference type="ARBA" id="ARBA00022801"/>
    </source>
</evidence>
<dbReference type="InterPro" id="IPR004888">
    <property type="entry name" value="Glycoside_hydrolase_63"/>
</dbReference>
<dbReference type="SUPFAM" id="SSF48208">
    <property type="entry name" value="Six-hairpin glycosidases"/>
    <property type="match status" value="1"/>
</dbReference>
<evidence type="ECO:0000256" key="1">
    <source>
        <dbReference type="ARBA" id="ARBA00010833"/>
    </source>
</evidence>
<dbReference type="InterPro" id="IPR012341">
    <property type="entry name" value="6hp_glycosidase-like_sf"/>
</dbReference>
<gene>
    <name evidence="5" type="ORF">ACFSYS_07120</name>
</gene>
<dbReference type="EMBL" id="JBHUOJ010000012">
    <property type="protein sequence ID" value="MFD2833056.1"/>
    <property type="molecule type" value="Genomic_DNA"/>
</dbReference>
<sequence>MTNNEIFEKSRKLLHENMVRKKEGNKVIYHYTKPSPDTYPYQFFWDTCFHVFILCNLDEFGMAKAHIKSLISFQKEDGFLGHMIYWDRLKPGRWVDFFQSKPRFKNLYKSHMSALIQPPIIAMAVERLINKSGDIAFLKEVLPNLKKYYQWLQENRDFDGDHLLTIISPFESGMDWKPTYDQIFNFRGKANAELFVKVVAVDVRNFINNYNLKKIHQKDYFQVKGAGFNSIYAQNLRAMSRLCDMVEDNDANSYDELANKVEKSILQIMYHEEDAAFYDCYGKDNTHLKVKTPTIFYPLSLETIEKSIVKKVIEKHLIKGEDFNTAFPLPSVAISEPSFNPKESIYIWRGPTWIVNNWFLYNVFLNNDYKKEAAKIADNIRTLIEKSGFREYYNPFTGEGYGAQDFTWAGLITDMISKKDT</sequence>
<dbReference type="Gene3D" id="1.50.10.10">
    <property type="match status" value="1"/>
</dbReference>
<dbReference type="InterPro" id="IPR008928">
    <property type="entry name" value="6-hairpin_glycosidase_sf"/>
</dbReference>
<dbReference type="Proteomes" id="UP001597438">
    <property type="component" value="Unassembled WGS sequence"/>
</dbReference>
<feature type="domain" description="Mannosylglycerate hydrolase MGH1-like glycoside hydrolase" evidence="4">
    <location>
        <begin position="39"/>
        <end position="408"/>
    </location>
</feature>
<keyword evidence="6" id="KW-1185">Reference proteome</keyword>
<dbReference type="Pfam" id="PF22422">
    <property type="entry name" value="MGH1-like_GH"/>
    <property type="match status" value="1"/>
</dbReference>
<dbReference type="InterPro" id="IPR054491">
    <property type="entry name" value="MGH1-like_GH"/>
</dbReference>